<feature type="region of interest" description="Disordered" evidence="1">
    <location>
        <begin position="20"/>
        <end position="60"/>
    </location>
</feature>
<evidence type="ECO:0000313" key="2">
    <source>
        <dbReference type="EMBL" id="ELR18646.1"/>
    </source>
</evidence>
<feature type="compositionally biased region" description="Pro residues" evidence="1">
    <location>
        <begin position="42"/>
        <end position="58"/>
    </location>
</feature>
<evidence type="ECO:0000313" key="3">
    <source>
        <dbReference type="Proteomes" id="UP000011083"/>
    </source>
</evidence>
<dbReference type="GeneID" id="14919481"/>
<dbReference type="AlphaFoldDB" id="L8H2Q0"/>
<gene>
    <name evidence="2" type="ORF">ACA1_392920</name>
</gene>
<evidence type="ECO:0000256" key="1">
    <source>
        <dbReference type="SAM" id="MobiDB-lite"/>
    </source>
</evidence>
<dbReference type="VEuPathDB" id="AmoebaDB:ACA1_392920"/>
<organism evidence="2 3">
    <name type="scientific">Acanthamoeba castellanii (strain ATCC 30010 / Neff)</name>
    <dbReference type="NCBI Taxonomy" id="1257118"/>
    <lineage>
        <taxon>Eukaryota</taxon>
        <taxon>Amoebozoa</taxon>
        <taxon>Discosea</taxon>
        <taxon>Longamoebia</taxon>
        <taxon>Centramoebida</taxon>
        <taxon>Acanthamoebidae</taxon>
        <taxon>Acanthamoeba</taxon>
    </lineage>
</organism>
<dbReference type="RefSeq" id="XP_004340689.1">
    <property type="nucleotide sequence ID" value="XM_004340641.1"/>
</dbReference>
<sequence length="90" mass="10220">MTTTTTWTSTWATSACRATSMTFQSRPTPATTRSRPTLMTTRPPPPPPRRPPRWPLPFPSSSKRAREILARLSHVATHHISTTSFSRYRL</sequence>
<dbReference type="EMBL" id="KB007948">
    <property type="protein sequence ID" value="ELR18646.1"/>
    <property type="molecule type" value="Genomic_DNA"/>
</dbReference>
<name>L8H2Q0_ACACF</name>
<dbReference type="Proteomes" id="UP000011083">
    <property type="component" value="Unassembled WGS sequence"/>
</dbReference>
<keyword evidence="3" id="KW-1185">Reference proteome</keyword>
<reference evidence="2 3" key="1">
    <citation type="journal article" date="2013" name="Genome Biol.">
        <title>Genome of Acanthamoeba castellanii highlights extensive lateral gene transfer and early evolution of tyrosine kinase signaling.</title>
        <authorList>
            <person name="Clarke M."/>
            <person name="Lohan A.J."/>
            <person name="Liu B."/>
            <person name="Lagkouvardos I."/>
            <person name="Roy S."/>
            <person name="Zafar N."/>
            <person name="Bertelli C."/>
            <person name="Schilde C."/>
            <person name="Kianianmomeni A."/>
            <person name="Burglin T.R."/>
            <person name="Frech C."/>
            <person name="Turcotte B."/>
            <person name="Kopec K.O."/>
            <person name="Synnott J.M."/>
            <person name="Choo C."/>
            <person name="Paponov I."/>
            <person name="Finkler A."/>
            <person name="Soon Heng Tan C."/>
            <person name="Hutchins A.P."/>
            <person name="Weinmeier T."/>
            <person name="Rattei T."/>
            <person name="Chu J.S."/>
            <person name="Gimenez G."/>
            <person name="Irimia M."/>
            <person name="Rigden D.J."/>
            <person name="Fitzpatrick D.A."/>
            <person name="Lorenzo-Morales J."/>
            <person name="Bateman A."/>
            <person name="Chiu C.H."/>
            <person name="Tang P."/>
            <person name="Hegemann P."/>
            <person name="Fromm H."/>
            <person name="Raoult D."/>
            <person name="Greub G."/>
            <person name="Miranda-Saavedra D."/>
            <person name="Chen N."/>
            <person name="Nash P."/>
            <person name="Ginger M.L."/>
            <person name="Horn M."/>
            <person name="Schaap P."/>
            <person name="Caler L."/>
            <person name="Loftus B."/>
        </authorList>
    </citation>
    <scope>NUCLEOTIDE SEQUENCE [LARGE SCALE GENOMIC DNA]</scope>
    <source>
        <strain evidence="2 3">Neff</strain>
    </source>
</reference>
<accession>L8H2Q0</accession>
<feature type="compositionally biased region" description="Low complexity" evidence="1">
    <location>
        <begin position="25"/>
        <end position="41"/>
    </location>
</feature>
<dbReference type="KEGG" id="acan:ACA1_392920"/>
<proteinExistence type="predicted"/>
<protein>
    <submittedName>
        <fullName evidence="2">Uncharacterized protein</fullName>
    </submittedName>
</protein>